<dbReference type="GO" id="GO:0006631">
    <property type="term" value="P:fatty acid metabolic process"/>
    <property type="evidence" value="ECO:0007669"/>
    <property type="project" value="UniProtKB-KW"/>
</dbReference>
<accession>A0A1A9F5E4</accession>
<dbReference type="Proteomes" id="UP000078070">
    <property type="component" value="Chromosome"/>
</dbReference>
<name>A0A1A9F5E4_9GAMM</name>
<organism evidence="7 8">
    <name type="scientific">Marinobacterium aestuarii</name>
    <dbReference type="NCBI Taxonomy" id="1821621"/>
    <lineage>
        <taxon>Bacteria</taxon>
        <taxon>Pseudomonadati</taxon>
        <taxon>Pseudomonadota</taxon>
        <taxon>Gammaproteobacteria</taxon>
        <taxon>Oceanospirillales</taxon>
        <taxon>Oceanospirillaceae</taxon>
        <taxon>Marinobacterium</taxon>
    </lineage>
</organism>
<keyword evidence="2 7" id="KW-0436">Ligase</keyword>
<protein>
    <submittedName>
        <fullName evidence="7">Long-chain fatty acid--CoA ligase</fullName>
    </submittedName>
</protein>
<proteinExistence type="inferred from homology"/>
<dbReference type="Gene3D" id="3.40.50.12780">
    <property type="entry name" value="N-terminal domain of ligase-like"/>
    <property type="match status" value="1"/>
</dbReference>
<dbReference type="FunFam" id="3.30.300.30:FF:000008">
    <property type="entry name" value="2,3-dihydroxybenzoate-AMP ligase"/>
    <property type="match status" value="1"/>
</dbReference>
<keyword evidence="8" id="KW-1185">Reference proteome</keyword>
<dbReference type="STRING" id="1821621.A8C75_06010"/>
<dbReference type="InterPro" id="IPR000873">
    <property type="entry name" value="AMP-dep_synth/lig_dom"/>
</dbReference>
<dbReference type="EMBL" id="CP015839">
    <property type="protein sequence ID" value="ANG65118.1"/>
    <property type="molecule type" value="Genomic_DNA"/>
</dbReference>
<dbReference type="PANTHER" id="PTHR43859">
    <property type="entry name" value="ACYL-ACTIVATING ENZYME"/>
    <property type="match status" value="1"/>
</dbReference>
<reference evidence="8" key="1">
    <citation type="submission" date="2016-05" db="EMBL/GenBank/DDBJ databases">
        <authorList>
            <person name="Baek K."/>
            <person name="Yang S.-J."/>
        </authorList>
    </citation>
    <scope>NUCLEOTIDE SEQUENCE [LARGE SCALE GENOMIC DNA]</scope>
    <source>
        <strain evidence="8">ST58-10</strain>
    </source>
</reference>
<evidence type="ECO:0000259" key="6">
    <source>
        <dbReference type="Pfam" id="PF13193"/>
    </source>
</evidence>
<evidence type="ECO:0000259" key="5">
    <source>
        <dbReference type="Pfam" id="PF00501"/>
    </source>
</evidence>
<evidence type="ECO:0000256" key="1">
    <source>
        <dbReference type="ARBA" id="ARBA00006432"/>
    </source>
</evidence>
<sequence length="548" mass="60278">MMPTKIIEPCEGAYQYPLLIKSLLLSGQRYAQQREIVHGSRRYSYRELNQRICRLAHVLRAAGVDAGDTVAVMDWDSHRYLEAYFAVPMIGAVLHHVNVRLSPDQVGYTMRHAEDNLVLVHDDFLPLIEALAPTLPSVRGYIQLSDAAKVATCTLAPLGEYEALLAAADSQYDFPDFDENSIATTFYTTGTTGNPKGVCFSHRQLVLHTLNMTTTLAAYEGFALLRSEDVYMPMTPMFHVHAWGVPYAATALGVKQVYPGRYDPDRLVRLFRDEGVTFSHGVPTVLQMILNSEEAAKTDLTGWKLLTGGAAPTQGMVRQMAERGIQFFTGYGLSESCPLLSASFLTPQQHDLPLEQQLPLRTSTGVPVGLVDLHLVDATGQRVPEDGSSMGEIVVRAPWLTQGYYLDAQKGAELWQGGWMHTGDVATITPAGVLQIRDRIKDVIKTGGEWVSSLRLENLISQHTGVAEVAVVGVPDARWGERPLALVVLAADAQLEPGALVQHLQQFVGSGEISKWAVPDEIRIVDEIPKTSVGKVNKKLIREQLQDA</sequence>
<dbReference type="Gene3D" id="3.30.300.30">
    <property type="match status" value="1"/>
</dbReference>
<dbReference type="Pfam" id="PF00501">
    <property type="entry name" value="AMP-binding"/>
    <property type="match status" value="1"/>
</dbReference>
<dbReference type="InterPro" id="IPR045851">
    <property type="entry name" value="AMP-bd_C_sf"/>
</dbReference>
<evidence type="ECO:0000313" key="8">
    <source>
        <dbReference type="Proteomes" id="UP000078070"/>
    </source>
</evidence>
<keyword evidence="3" id="KW-0276">Fatty acid metabolism</keyword>
<dbReference type="InterPro" id="IPR025110">
    <property type="entry name" value="AMP-bd_C"/>
</dbReference>
<feature type="domain" description="AMP-binding enzyme C-terminal" evidence="6">
    <location>
        <begin position="456"/>
        <end position="535"/>
    </location>
</feature>
<evidence type="ECO:0000256" key="2">
    <source>
        <dbReference type="ARBA" id="ARBA00022598"/>
    </source>
</evidence>
<evidence type="ECO:0000313" key="7">
    <source>
        <dbReference type="EMBL" id="ANG65118.1"/>
    </source>
</evidence>
<dbReference type="GO" id="GO:0016874">
    <property type="term" value="F:ligase activity"/>
    <property type="evidence" value="ECO:0007669"/>
    <property type="project" value="UniProtKB-KW"/>
</dbReference>
<dbReference type="OrthoDB" id="9761989at2"/>
<evidence type="ECO:0000256" key="3">
    <source>
        <dbReference type="ARBA" id="ARBA00022832"/>
    </source>
</evidence>
<dbReference type="Pfam" id="PF13193">
    <property type="entry name" value="AMP-binding_C"/>
    <property type="match status" value="1"/>
</dbReference>
<dbReference type="SUPFAM" id="SSF56801">
    <property type="entry name" value="Acetyl-CoA synthetase-like"/>
    <property type="match status" value="1"/>
</dbReference>
<reference evidence="7 8" key="2">
    <citation type="journal article" date="2018" name="Int. J. Syst. Evol. Microbiol.">
        <title>Marinobacterium aestuarii sp. nov., a benzene-degrading marine bacterium isolated from estuary sediment.</title>
        <authorList>
            <person name="Bae S.S."/>
            <person name="Jung J."/>
            <person name="Chung D."/>
            <person name="Baek K."/>
        </authorList>
    </citation>
    <scope>NUCLEOTIDE SEQUENCE [LARGE SCALE GENOMIC DNA]</scope>
    <source>
        <strain evidence="7 8">ST58-10</strain>
    </source>
</reference>
<dbReference type="PANTHER" id="PTHR43859:SF4">
    <property type="entry name" value="BUTANOATE--COA LIGASE AAE1-RELATED"/>
    <property type="match status" value="1"/>
</dbReference>
<gene>
    <name evidence="7" type="ORF">A8C75_06010</name>
</gene>
<dbReference type="KEGG" id="mars:A8C75_06010"/>
<evidence type="ECO:0000256" key="4">
    <source>
        <dbReference type="ARBA" id="ARBA00023098"/>
    </source>
</evidence>
<dbReference type="InterPro" id="IPR042099">
    <property type="entry name" value="ANL_N_sf"/>
</dbReference>
<comment type="similarity">
    <text evidence="1">Belongs to the ATP-dependent AMP-binding enzyme family.</text>
</comment>
<dbReference type="AlphaFoldDB" id="A0A1A9F5E4"/>
<keyword evidence="4" id="KW-0443">Lipid metabolism</keyword>
<feature type="domain" description="AMP-dependent synthetase/ligase" evidence="5">
    <location>
        <begin position="28"/>
        <end position="405"/>
    </location>
</feature>
<dbReference type="NCBIfam" id="NF004837">
    <property type="entry name" value="PRK06187.1"/>
    <property type="match status" value="1"/>
</dbReference>